<dbReference type="Proteomes" id="UP000031737">
    <property type="component" value="Unassembled WGS sequence"/>
</dbReference>
<comment type="caution">
    <text evidence="1">The sequence shown here is derived from an EMBL/GenBank/DDBJ whole genome shotgun (WGS) entry which is preliminary data.</text>
</comment>
<reference evidence="1 2" key="1">
    <citation type="submission" date="2013-07" db="EMBL/GenBank/DDBJ databases">
        <authorList>
            <person name="Stoco P.H."/>
            <person name="Wagner G."/>
            <person name="Gerber A."/>
            <person name="Zaha A."/>
            <person name="Thompson C."/>
            <person name="Bartholomeu D.C."/>
            <person name="Luckemeyer D.D."/>
            <person name="Bahia D."/>
            <person name="Loreto E."/>
            <person name="Prestes E.B."/>
            <person name="Lima F.M."/>
            <person name="Rodrigues-Luiz G."/>
            <person name="Vallejo G.A."/>
            <person name="Filho J.F."/>
            <person name="Monteiro K.M."/>
            <person name="Tyler K.M."/>
            <person name="de Almeida L.G."/>
            <person name="Ortiz M.F."/>
            <person name="Siervo M.A."/>
            <person name="de Moraes M.H."/>
            <person name="Cunha O.L."/>
            <person name="Mendonca-Neto R."/>
            <person name="Silva R."/>
            <person name="Teixeira S.M."/>
            <person name="Murta S.M."/>
            <person name="Sincero T.C."/>
            <person name="Mendes T.A."/>
            <person name="Urmenyi T.P."/>
            <person name="Silva V.G."/>
            <person name="da Rocha W.D."/>
            <person name="Andersson B."/>
            <person name="Romanha A.J."/>
            <person name="Steindel M."/>
            <person name="de Vasconcelos A.T."/>
            <person name="Grisard E.C."/>
        </authorList>
    </citation>
    <scope>NUCLEOTIDE SEQUENCE [LARGE SCALE GENOMIC DNA]</scope>
    <source>
        <strain evidence="1 2">SC58</strain>
    </source>
</reference>
<proteinExistence type="predicted"/>
<protein>
    <submittedName>
        <fullName evidence="1">Uncharacterized protein</fullName>
    </submittedName>
</protein>
<dbReference type="EMBL" id="AUPL01003121">
    <property type="protein sequence ID" value="ESL09163.1"/>
    <property type="molecule type" value="Genomic_DNA"/>
</dbReference>
<evidence type="ECO:0000313" key="2">
    <source>
        <dbReference type="Proteomes" id="UP000031737"/>
    </source>
</evidence>
<evidence type="ECO:0000313" key="1">
    <source>
        <dbReference type="EMBL" id="ESL09163.1"/>
    </source>
</evidence>
<keyword evidence="2" id="KW-1185">Reference proteome</keyword>
<name>A0A061J187_TRYRA</name>
<accession>A0A061J187</accession>
<organism evidence="1 2">
    <name type="scientific">Trypanosoma rangeli SC58</name>
    <dbReference type="NCBI Taxonomy" id="429131"/>
    <lineage>
        <taxon>Eukaryota</taxon>
        <taxon>Discoba</taxon>
        <taxon>Euglenozoa</taxon>
        <taxon>Kinetoplastea</taxon>
        <taxon>Metakinetoplastina</taxon>
        <taxon>Trypanosomatida</taxon>
        <taxon>Trypanosomatidae</taxon>
        <taxon>Trypanosoma</taxon>
        <taxon>Herpetosoma</taxon>
    </lineage>
</organism>
<gene>
    <name evidence="1" type="ORF">TRSC58_03121</name>
</gene>
<dbReference type="AlphaFoldDB" id="A0A061J187"/>
<sequence>MQWSDTNNPREDSVFARVKAAVRSRGGPKAVVEALRQFRELEDEQKLRGEKGVSRTNSLLTYFGILACGLAAGRRTTCAPPSTTTRTATSPPAGLCVTLRG</sequence>
<dbReference type="VEuPathDB" id="TriTrypDB:TRSC58_03121"/>